<feature type="domain" description="FAD-binding PCMH-type" evidence="5">
    <location>
        <begin position="43"/>
        <end position="222"/>
    </location>
</feature>
<dbReference type="Gene3D" id="3.30.70.2190">
    <property type="match status" value="1"/>
</dbReference>
<dbReference type="Gene3D" id="3.30.70.2740">
    <property type="match status" value="1"/>
</dbReference>
<dbReference type="SUPFAM" id="SSF56176">
    <property type="entry name" value="FAD-binding/transporter-associated domain-like"/>
    <property type="match status" value="1"/>
</dbReference>
<dbReference type="EMBL" id="DVLT01000027">
    <property type="protein sequence ID" value="HIU02373.1"/>
    <property type="molecule type" value="Genomic_DNA"/>
</dbReference>
<keyword evidence="3" id="KW-0274">FAD</keyword>
<dbReference type="InterPro" id="IPR016167">
    <property type="entry name" value="FAD-bd_PCMH_sub1"/>
</dbReference>
<dbReference type="Proteomes" id="UP000824164">
    <property type="component" value="Unassembled WGS sequence"/>
</dbReference>
<reference evidence="6" key="2">
    <citation type="journal article" date="2021" name="PeerJ">
        <title>Extensive microbial diversity within the chicken gut microbiome revealed by metagenomics and culture.</title>
        <authorList>
            <person name="Gilroy R."/>
            <person name="Ravi A."/>
            <person name="Getino M."/>
            <person name="Pursley I."/>
            <person name="Horton D.L."/>
            <person name="Alikhan N.F."/>
            <person name="Baker D."/>
            <person name="Gharbi K."/>
            <person name="Hall N."/>
            <person name="Watson M."/>
            <person name="Adriaenssens E.M."/>
            <person name="Foster-Nyarko E."/>
            <person name="Jarju S."/>
            <person name="Secka A."/>
            <person name="Antonio M."/>
            <person name="Oren A."/>
            <person name="Chaudhuri R.R."/>
            <person name="La Ragione R."/>
            <person name="Hildebrand F."/>
            <person name="Pallen M.J."/>
        </authorList>
    </citation>
    <scope>NUCLEOTIDE SEQUENCE</scope>
    <source>
        <strain evidence="6">CHK187-14744</strain>
    </source>
</reference>
<dbReference type="InterPro" id="IPR036318">
    <property type="entry name" value="FAD-bd_PCMH-like_sf"/>
</dbReference>
<dbReference type="InterPro" id="IPR051914">
    <property type="entry name" value="FAD-linked_OxidoTrans_Type4"/>
</dbReference>
<dbReference type="Gene3D" id="1.10.45.10">
    <property type="entry name" value="Vanillyl-alcohol Oxidase, Chain A, domain 4"/>
    <property type="match status" value="1"/>
</dbReference>
<dbReference type="Gene3D" id="3.30.43.10">
    <property type="entry name" value="Uridine Diphospho-n-acetylenolpyruvylglucosamine Reductase, domain 2"/>
    <property type="match status" value="1"/>
</dbReference>
<evidence type="ECO:0000313" key="6">
    <source>
        <dbReference type="EMBL" id="HIU02373.1"/>
    </source>
</evidence>
<evidence type="ECO:0000313" key="7">
    <source>
        <dbReference type="Proteomes" id="UP000824164"/>
    </source>
</evidence>
<dbReference type="PROSITE" id="PS51387">
    <property type="entry name" value="FAD_PCMH"/>
    <property type="match status" value="1"/>
</dbReference>
<evidence type="ECO:0000259" key="5">
    <source>
        <dbReference type="PROSITE" id="PS51387"/>
    </source>
</evidence>
<name>A0A9D1KWI0_9FIRM</name>
<evidence type="ECO:0000256" key="2">
    <source>
        <dbReference type="ARBA" id="ARBA00022630"/>
    </source>
</evidence>
<dbReference type="GO" id="GO:0071949">
    <property type="term" value="F:FAD binding"/>
    <property type="evidence" value="ECO:0007669"/>
    <property type="project" value="InterPro"/>
</dbReference>
<evidence type="ECO:0000256" key="3">
    <source>
        <dbReference type="ARBA" id="ARBA00022827"/>
    </source>
</evidence>
<keyword evidence="4" id="KW-0560">Oxidoreductase</keyword>
<dbReference type="FunFam" id="1.10.45.10:FF:000001">
    <property type="entry name" value="D-lactate dehydrogenase mitochondrial"/>
    <property type="match status" value="1"/>
</dbReference>
<dbReference type="PANTHER" id="PTHR42934:SF2">
    <property type="entry name" value="GLYCOLATE OXIDASE SUBUNIT GLCD"/>
    <property type="match status" value="1"/>
</dbReference>
<evidence type="ECO:0000256" key="1">
    <source>
        <dbReference type="ARBA" id="ARBA00001974"/>
    </source>
</evidence>
<comment type="cofactor">
    <cofactor evidence="1">
        <name>FAD</name>
        <dbReference type="ChEBI" id="CHEBI:57692"/>
    </cofactor>
</comment>
<comment type="caution">
    <text evidence="6">The sequence shown here is derived from an EMBL/GenBank/DDBJ whole genome shotgun (WGS) entry which is preliminary data.</text>
</comment>
<dbReference type="AlphaFoldDB" id="A0A9D1KWI0"/>
<dbReference type="Pfam" id="PF02913">
    <property type="entry name" value="FAD-oxidase_C"/>
    <property type="match status" value="1"/>
</dbReference>
<evidence type="ECO:0000256" key="4">
    <source>
        <dbReference type="ARBA" id="ARBA00023002"/>
    </source>
</evidence>
<dbReference type="InterPro" id="IPR016171">
    <property type="entry name" value="Vanillyl_alc_oxidase_C-sub2"/>
</dbReference>
<reference evidence="6" key="1">
    <citation type="submission" date="2020-10" db="EMBL/GenBank/DDBJ databases">
        <authorList>
            <person name="Gilroy R."/>
        </authorList>
    </citation>
    <scope>NUCLEOTIDE SEQUENCE</scope>
    <source>
        <strain evidence="6">CHK187-14744</strain>
    </source>
</reference>
<proteinExistence type="predicted"/>
<dbReference type="PANTHER" id="PTHR42934">
    <property type="entry name" value="GLYCOLATE OXIDASE SUBUNIT GLCD"/>
    <property type="match status" value="1"/>
</dbReference>
<accession>A0A9D1KWI0</accession>
<dbReference type="InterPro" id="IPR004113">
    <property type="entry name" value="FAD-bd_oxidored_4_C"/>
</dbReference>
<protein>
    <submittedName>
        <fullName evidence="6">FAD-binding oxidoreductase</fullName>
    </submittedName>
</protein>
<dbReference type="Gene3D" id="3.30.465.10">
    <property type="match status" value="1"/>
</dbReference>
<dbReference type="InterPro" id="IPR016169">
    <property type="entry name" value="FAD-bd_PCMH_sub2"/>
</dbReference>
<keyword evidence="2" id="KW-0285">Flavoprotein</keyword>
<gene>
    <name evidence="6" type="ORF">IAB63_03865</name>
</gene>
<dbReference type="SUPFAM" id="SSF55103">
    <property type="entry name" value="FAD-linked oxidases, C-terminal domain"/>
    <property type="match status" value="1"/>
</dbReference>
<dbReference type="InterPro" id="IPR016164">
    <property type="entry name" value="FAD-linked_Oxase-like_C"/>
</dbReference>
<dbReference type="Pfam" id="PF01565">
    <property type="entry name" value="FAD_binding_4"/>
    <property type="match status" value="1"/>
</dbReference>
<dbReference type="GO" id="GO:0016491">
    <property type="term" value="F:oxidoreductase activity"/>
    <property type="evidence" value="ECO:0007669"/>
    <property type="project" value="UniProtKB-KW"/>
</dbReference>
<dbReference type="InterPro" id="IPR006094">
    <property type="entry name" value="Oxid_FAD_bind_N"/>
</dbReference>
<dbReference type="InterPro" id="IPR016166">
    <property type="entry name" value="FAD-bd_PCMH"/>
</dbReference>
<organism evidence="6 7">
    <name type="scientific">Candidatus Onthocola gallistercoris</name>
    <dbReference type="NCBI Taxonomy" id="2840876"/>
    <lineage>
        <taxon>Bacteria</taxon>
        <taxon>Bacillati</taxon>
        <taxon>Bacillota</taxon>
        <taxon>Bacilli</taxon>
        <taxon>Candidatus Onthocola</taxon>
    </lineage>
</organism>
<sequence length="475" mass="52045">MEEFVYNKVSPEMIEAFQAIVPGKVHVNGDINEDYSHDEMPIYGKAMPEVVIDGTTTEDIAKIVKICYENSVPVIPRGAGTGLTGAAVALHGGVLIDMSKMNKILEYDMENMVVRVEPGVLLNDLAEDARKKGLLYPPDPGEKFATLGGNVATNAGGMRAVKYGCTRDYVRAMTVVLPTGEIVKMGATVSKTSSGYSLLNLMIGSEGTLGIITELTLKVIPAPKETISLIIPFENLEECIGAVPRLFMAHLQPQALEFMEKEIIYASERYLGKSVFPKELEGIDIGAYLLVTFDGEDMDGLEELTEQAAEVVLEAGAIDVLVADTPAKKKDAWAARNTFLEAIEAETKLLDECDVVVPVNRIAEYLTFVKSLEDQYDFQIKSFGHAGDGNLHIYTCANDMDEETFKRQVDDFMKIIYKKAAECGGLISGEHGIGSGKMAYLNDYVGETSMRLMRGIKQVFDPKMILNPGKICYKL</sequence>